<dbReference type="Pfam" id="PF11753">
    <property type="entry name" value="DUF3310"/>
    <property type="match status" value="1"/>
</dbReference>
<accession>A0ABM9D3E4</accession>
<organism evidence="1 2">
    <name type="scientific">Convivina praedatoris</name>
    <dbReference type="NCBI Taxonomy" id="2880963"/>
    <lineage>
        <taxon>Bacteria</taxon>
        <taxon>Bacillati</taxon>
        <taxon>Bacillota</taxon>
        <taxon>Bacilli</taxon>
        <taxon>Lactobacillales</taxon>
        <taxon>Lactobacillaceae</taxon>
        <taxon>Convivina</taxon>
    </lineage>
</organism>
<keyword evidence="2" id="KW-1185">Reference proteome</keyword>
<name>A0ABM9D3E4_9LACO</name>
<proteinExistence type="predicted"/>
<dbReference type="Proteomes" id="UP000838102">
    <property type="component" value="Unassembled WGS sequence"/>
</dbReference>
<evidence type="ECO:0000313" key="1">
    <source>
        <dbReference type="EMBL" id="CAH1857581.1"/>
    </source>
</evidence>
<sequence length="124" mass="15046">MEELVHPQRYVGKNGKEVFDIIDEWELNYYQGNVVKYLIRYRNKGGKQDLEKALVYLRHILTENELGQRFRRLVDFEYLQDEFDIGLNARMAIECMVRAKQTGMWSYIDIAIEYVKREIKQRYE</sequence>
<reference evidence="1" key="1">
    <citation type="submission" date="2022-03" db="EMBL/GenBank/DDBJ databases">
        <authorList>
            <person name="Hettiarachchi G."/>
        </authorList>
    </citation>
    <scope>NUCLEOTIDE SEQUENCE</scope>
    <source>
        <strain evidence="1">LMG 32447</strain>
    </source>
</reference>
<dbReference type="RefSeq" id="WP_248706883.1">
    <property type="nucleotide sequence ID" value="NZ_CAKOEU010000022.1"/>
</dbReference>
<protein>
    <recommendedName>
        <fullName evidence="3">DUF3310 domain-containing protein</fullName>
    </recommendedName>
</protein>
<dbReference type="InterPro" id="IPR021739">
    <property type="entry name" value="SaV-like"/>
</dbReference>
<evidence type="ECO:0000313" key="2">
    <source>
        <dbReference type="Proteomes" id="UP000838102"/>
    </source>
</evidence>
<dbReference type="EMBL" id="CAKOEU010000022">
    <property type="protein sequence ID" value="CAH1857581.1"/>
    <property type="molecule type" value="Genomic_DNA"/>
</dbReference>
<evidence type="ECO:0008006" key="3">
    <source>
        <dbReference type="Google" id="ProtNLM"/>
    </source>
</evidence>
<comment type="caution">
    <text evidence="1">The sequence shown here is derived from an EMBL/GenBank/DDBJ whole genome shotgun (WGS) entry which is preliminary data.</text>
</comment>
<gene>
    <name evidence="1" type="ORF">LMG032447_01593</name>
</gene>